<dbReference type="HOGENOM" id="CLU_159738_3_1_2"/>
<evidence type="ECO:0000313" key="2">
    <source>
        <dbReference type="EMBL" id="AHG02241.1"/>
    </source>
</evidence>
<dbReference type="RefSeq" id="WP_049955048.1">
    <property type="nucleotide sequence ID" value="NZ_CP007058.1"/>
</dbReference>
<keyword evidence="2" id="KW-0614">Plasmid</keyword>
<keyword evidence="3" id="KW-1185">Reference proteome</keyword>
<dbReference type="InterPro" id="IPR040624">
    <property type="entry name" value="HalOD1"/>
</dbReference>
<dbReference type="eggNOG" id="arCOG08928">
    <property type="taxonomic scope" value="Archaea"/>
</dbReference>
<evidence type="ECO:0000259" key="1">
    <source>
        <dbReference type="Pfam" id="PF18545"/>
    </source>
</evidence>
<organism evidence="2 3">
    <name type="scientific">Halostagnicola larsenii XH-48</name>
    <dbReference type="NCBI Taxonomy" id="797299"/>
    <lineage>
        <taxon>Archaea</taxon>
        <taxon>Methanobacteriati</taxon>
        <taxon>Methanobacteriota</taxon>
        <taxon>Stenosarchaea group</taxon>
        <taxon>Halobacteria</taxon>
        <taxon>Halobacteriales</taxon>
        <taxon>Natrialbaceae</taxon>
        <taxon>Halostagnicola</taxon>
    </lineage>
</organism>
<reference evidence="2 3" key="1">
    <citation type="submission" date="2014-01" db="EMBL/GenBank/DDBJ databases">
        <authorList>
            <consortium name="DOE Joint Genome Institute"/>
            <person name="Anderson I."/>
            <person name="Huntemann M."/>
            <person name="Han J."/>
            <person name="Chen A."/>
            <person name="Kyrpides N."/>
            <person name="Mavromatis K."/>
            <person name="Markowitz V."/>
            <person name="Palaniappan K."/>
            <person name="Ivanova N."/>
            <person name="Schaumberg A."/>
            <person name="Pati A."/>
            <person name="Liolios K."/>
            <person name="Nordberg H.P."/>
            <person name="Cantor M.N."/>
            <person name="Hua S.X."/>
            <person name="Woyke T."/>
        </authorList>
    </citation>
    <scope>NUCLEOTIDE SEQUENCE [LARGE SCALE GENOMIC DNA]</scope>
    <source>
        <strain evidence="2 3">XH-48</strain>
        <plasmid evidence="3">4</plasmid>
    </source>
</reference>
<dbReference type="KEGG" id="hlr:HALLA_20280"/>
<dbReference type="Pfam" id="PF18545">
    <property type="entry name" value="HalOD1"/>
    <property type="match status" value="1"/>
</dbReference>
<dbReference type="GeneID" id="25147578"/>
<sequence>MTREELMSLRVVEKVANREGVPSSELSPPIYDVIDTDALDSLYGSTPDSRVQPTLEFTYKGYFVHIDSTGQVHVDEAGTALDPDAHGLSC</sequence>
<protein>
    <recommendedName>
        <fullName evidence="1">Halobacterial output domain-containing protein</fullName>
    </recommendedName>
</protein>
<feature type="domain" description="Halobacterial output" evidence="1">
    <location>
        <begin position="5"/>
        <end position="75"/>
    </location>
</feature>
<proteinExistence type="predicted"/>
<evidence type="ECO:0000313" key="3">
    <source>
        <dbReference type="Proteomes" id="UP000019024"/>
    </source>
</evidence>
<gene>
    <name evidence="2" type="ORF">HALLA_20280</name>
</gene>
<dbReference type="OrthoDB" id="205616at2157"/>
<dbReference type="EMBL" id="CP007058">
    <property type="protein sequence ID" value="AHG02241.1"/>
    <property type="molecule type" value="Genomic_DNA"/>
</dbReference>
<accession>W0JUI4</accession>
<geneLocation type="plasmid" evidence="2">
    <name>unnamed</name>
</geneLocation>
<name>W0JUI4_9EURY</name>
<dbReference type="Proteomes" id="UP000019024">
    <property type="component" value="Plasmid unnamed3"/>
</dbReference>
<dbReference type="AlphaFoldDB" id="W0JUI4"/>